<keyword evidence="1" id="KW-0812">Transmembrane</keyword>
<sequence>MKKIKTGALVLLVVLTLDHMCYVFFSFPSIYHYATLHNFFEKWYALILGCCAMLTLLHLGNDR</sequence>
<keyword evidence="1" id="KW-0472">Membrane</keyword>
<protein>
    <recommendedName>
        <fullName evidence="4">Conjugal transfer protein TraX</fullName>
    </recommendedName>
</protein>
<proteinExistence type="predicted"/>
<keyword evidence="1" id="KW-1133">Transmembrane helix</keyword>
<dbReference type="Proteomes" id="UP001529340">
    <property type="component" value="Unassembled WGS sequence"/>
</dbReference>
<reference evidence="2 3" key="2">
    <citation type="submission" date="2023-06" db="EMBL/GenBank/DDBJ databases">
        <title>Identification and characterization of horizontal gene transfer across gut microbiota members of farm animals based on homology search.</title>
        <authorList>
            <person name="Schwarzerova J."/>
            <person name="Nykrynova M."/>
            <person name="Jureckova K."/>
            <person name="Cejkova D."/>
            <person name="Rychlik I."/>
        </authorList>
    </citation>
    <scope>NUCLEOTIDE SEQUENCE [LARGE SCALE GENOMIC DNA]</scope>
    <source>
        <strain evidence="2 3">ET39</strain>
    </source>
</reference>
<feature type="transmembrane region" description="Helical" evidence="1">
    <location>
        <begin position="7"/>
        <end position="31"/>
    </location>
</feature>
<comment type="caution">
    <text evidence="2">The sequence shown here is derived from an EMBL/GenBank/DDBJ whole genome shotgun (WGS) entry which is preliminary data.</text>
</comment>
<evidence type="ECO:0000313" key="3">
    <source>
        <dbReference type="Proteomes" id="UP001529340"/>
    </source>
</evidence>
<evidence type="ECO:0000313" key="2">
    <source>
        <dbReference type="EMBL" id="MDM8156703.1"/>
    </source>
</evidence>
<evidence type="ECO:0008006" key="4">
    <source>
        <dbReference type="Google" id="ProtNLM"/>
    </source>
</evidence>
<reference evidence="3" key="1">
    <citation type="submission" date="2023-06" db="EMBL/GenBank/DDBJ databases">
        <title>Identification and characterization of horizontal gene transfer across gut microbiota members of farm animals based on homology search.</title>
        <authorList>
            <person name="Zeman M."/>
            <person name="Kubasova T."/>
            <person name="Jahodarova E."/>
            <person name="Nykrynova M."/>
            <person name="Rychlik I."/>
        </authorList>
    </citation>
    <scope>NUCLEOTIDE SEQUENCE [LARGE SCALE GENOMIC DNA]</scope>
    <source>
        <strain evidence="3">ET39</strain>
    </source>
</reference>
<gene>
    <name evidence="2" type="ORF">QUV96_03515</name>
</gene>
<dbReference type="RefSeq" id="WP_289607171.1">
    <property type="nucleotide sequence ID" value="NZ_JAUDCG010000011.1"/>
</dbReference>
<dbReference type="EMBL" id="JAUDCG010000011">
    <property type="protein sequence ID" value="MDM8156703.1"/>
    <property type="molecule type" value="Genomic_DNA"/>
</dbReference>
<organism evidence="2 3">
    <name type="scientific">Amedibacillus dolichus</name>
    <dbReference type="NCBI Taxonomy" id="31971"/>
    <lineage>
        <taxon>Bacteria</taxon>
        <taxon>Bacillati</taxon>
        <taxon>Bacillota</taxon>
        <taxon>Erysipelotrichia</taxon>
        <taxon>Erysipelotrichales</taxon>
        <taxon>Erysipelotrichaceae</taxon>
        <taxon>Amedibacillus</taxon>
    </lineage>
</organism>
<evidence type="ECO:0000256" key="1">
    <source>
        <dbReference type="SAM" id="Phobius"/>
    </source>
</evidence>
<name>A0ABT7UCH3_9FIRM</name>
<keyword evidence="3" id="KW-1185">Reference proteome</keyword>
<reference evidence="2 3" key="3">
    <citation type="submission" date="2023-06" db="EMBL/GenBank/DDBJ databases">
        <authorList>
            <person name="Zeman M."/>
            <person name="Kubasova T."/>
            <person name="Jahodarova E."/>
            <person name="Nykrynova M."/>
            <person name="Rychlik I."/>
        </authorList>
    </citation>
    <scope>NUCLEOTIDE SEQUENCE [LARGE SCALE GENOMIC DNA]</scope>
    <source>
        <strain evidence="2 3">ET39</strain>
    </source>
</reference>
<accession>A0ABT7UCH3</accession>
<feature type="transmembrane region" description="Helical" evidence="1">
    <location>
        <begin position="43"/>
        <end position="60"/>
    </location>
</feature>